<accession>A0A081CAD5</accession>
<dbReference type="HOGENOM" id="CLU_3324899_0_0_0"/>
<reference evidence="1" key="1">
    <citation type="journal article" date="2015" name="PeerJ">
        <title>First genomic representation of candidate bacterial phylum KSB3 points to enhanced environmental sensing as a trigger of wastewater bulking.</title>
        <authorList>
            <person name="Sekiguchi Y."/>
            <person name="Ohashi A."/>
            <person name="Parks D.H."/>
            <person name="Yamauchi T."/>
            <person name="Tyson G.W."/>
            <person name="Hugenholtz P."/>
        </authorList>
    </citation>
    <scope>NUCLEOTIDE SEQUENCE [LARGE SCALE GENOMIC DNA]</scope>
</reference>
<protein>
    <submittedName>
        <fullName evidence="1">Uncharacterized protein</fullName>
    </submittedName>
</protein>
<keyword evidence="2" id="KW-1185">Reference proteome</keyword>
<dbReference type="Proteomes" id="UP000030661">
    <property type="component" value="Unassembled WGS sequence"/>
</dbReference>
<evidence type="ECO:0000313" key="1">
    <source>
        <dbReference type="EMBL" id="GAK61540.1"/>
    </source>
</evidence>
<organism evidence="1">
    <name type="scientific">Vecturithrix granuli</name>
    <dbReference type="NCBI Taxonomy" id="1499967"/>
    <lineage>
        <taxon>Bacteria</taxon>
        <taxon>Candidatus Moduliflexota</taxon>
        <taxon>Candidatus Vecturitrichia</taxon>
        <taxon>Candidatus Vecturitrichales</taxon>
        <taxon>Candidatus Vecturitrichaceae</taxon>
        <taxon>Candidatus Vecturithrix</taxon>
    </lineage>
</organism>
<evidence type="ECO:0000313" key="2">
    <source>
        <dbReference type="Proteomes" id="UP000030661"/>
    </source>
</evidence>
<sequence length="38" mass="4253">MVKTLIKPWKGLKRTLCLRTTATPNGENPNKTLEGIKT</sequence>
<dbReference type="STRING" id="1499967.U27_01441"/>
<name>A0A081CAD5_VECG1</name>
<gene>
    <name evidence="1" type="ORF">U27_01441</name>
</gene>
<dbReference type="AlphaFoldDB" id="A0A081CAD5"/>
<proteinExistence type="predicted"/>
<dbReference type="EMBL" id="DF820480">
    <property type="protein sequence ID" value="GAK61540.1"/>
    <property type="molecule type" value="Genomic_DNA"/>
</dbReference>